<comment type="caution">
    <text evidence="1">The sequence shown here is derived from an EMBL/GenBank/DDBJ whole genome shotgun (WGS) entry which is preliminary data.</text>
</comment>
<proteinExistence type="predicted"/>
<keyword evidence="2" id="KW-1185">Reference proteome</keyword>
<gene>
    <name evidence="1" type="ORF">TIFTF001_022491</name>
</gene>
<dbReference type="EMBL" id="BTGU01000046">
    <property type="protein sequence ID" value="GMN53348.1"/>
    <property type="molecule type" value="Genomic_DNA"/>
</dbReference>
<sequence>MGEGGEAGLGDLDDSNAEGGVWVAWICSWGSCRRGLGIDSTVARGGLGCADLDLGIPSQGSGSGRGSHRQ</sequence>
<name>A0AA88DBR3_FICCA</name>
<reference evidence="1" key="1">
    <citation type="submission" date="2023-07" db="EMBL/GenBank/DDBJ databases">
        <title>draft genome sequence of fig (Ficus carica).</title>
        <authorList>
            <person name="Takahashi T."/>
            <person name="Nishimura K."/>
        </authorList>
    </citation>
    <scope>NUCLEOTIDE SEQUENCE</scope>
</reference>
<dbReference type="AlphaFoldDB" id="A0AA88DBR3"/>
<accession>A0AA88DBR3</accession>
<dbReference type="Proteomes" id="UP001187192">
    <property type="component" value="Unassembled WGS sequence"/>
</dbReference>
<evidence type="ECO:0000313" key="2">
    <source>
        <dbReference type="Proteomes" id="UP001187192"/>
    </source>
</evidence>
<protein>
    <submittedName>
        <fullName evidence="1">Uncharacterized protein</fullName>
    </submittedName>
</protein>
<evidence type="ECO:0000313" key="1">
    <source>
        <dbReference type="EMBL" id="GMN53348.1"/>
    </source>
</evidence>
<organism evidence="1 2">
    <name type="scientific">Ficus carica</name>
    <name type="common">Common fig</name>
    <dbReference type="NCBI Taxonomy" id="3494"/>
    <lineage>
        <taxon>Eukaryota</taxon>
        <taxon>Viridiplantae</taxon>
        <taxon>Streptophyta</taxon>
        <taxon>Embryophyta</taxon>
        <taxon>Tracheophyta</taxon>
        <taxon>Spermatophyta</taxon>
        <taxon>Magnoliopsida</taxon>
        <taxon>eudicotyledons</taxon>
        <taxon>Gunneridae</taxon>
        <taxon>Pentapetalae</taxon>
        <taxon>rosids</taxon>
        <taxon>fabids</taxon>
        <taxon>Rosales</taxon>
        <taxon>Moraceae</taxon>
        <taxon>Ficeae</taxon>
        <taxon>Ficus</taxon>
    </lineage>
</organism>